<dbReference type="EMBL" id="DRZI01000277">
    <property type="protein sequence ID" value="HHP82299.1"/>
    <property type="molecule type" value="Genomic_DNA"/>
</dbReference>
<sequence>MKNMESIVKDPHFKLLSFLITSARGCVEEPLLYGTLRLIDAASRLIDIMKKENKATEELLKLQKMIEENKSLVMYDEKAYIEFLDRLVKELTKIIKTAGNV</sequence>
<gene>
    <name evidence="2" type="ORF">ENL47_01185</name>
    <name evidence="1" type="ORF">ENM84_06520</name>
</gene>
<accession>A0A7C5XH95</accession>
<dbReference type="Pfam" id="PF19585">
    <property type="entry name" value="DUF6092"/>
    <property type="match status" value="1"/>
</dbReference>
<comment type="caution">
    <text evidence="1">The sequence shown here is derived from an EMBL/GenBank/DDBJ whole genome shotgun (WGS) entry which is preliminary data.</text>
</comment>
<evidence type="ECO:0000313" key="1">
    <source>
        <dbReference type="EMBL" id="HHP82299.1"/>
    </source>
</evidence>
<dbReference type="EMBL" id="DRUB01000028">
    <property type="protein sequence ID" value="HHR95460.1"/>
    <property type="molecule type" value="Genomic_DNA"/>
</dbReference>
<dbReference type="InterPro" id="IPR046074">
    <property type="entry name" value="DUF6092"/>
</dbReference>
<reference evidence="1" key="1">
    <citation type="journal article" date="2020" name="mSystems">
        <title>Genome- and Community-Level Interaction Insights into Carbon Utilization and Element Cycling Functions of Hydrothermarchaeota in Hydrothermal Sediment.</title>
        <authorList>
            <person name="Zhou Z."/>
            <person name="Liu Y."/>
            <person name="Xu W."/>
            <person name="Pan J."/>
            <person name="Luo Z.H."/>
            <person name="Li M."/>
        </authorList>
    </citation>
    <scope>NUCLEOTIDE SEQUENCE [LARGE SCALE GENOMIC DNA]</scope>
    <source>
        <strain evidence="2">SpSt-1</strain>
        <strain evidence="1">SpSt-1121</strain>
    </source>
</reference>
<name>A0A7C5XH95_9CREN</name>
<evidence type="ECO:0000313" key="2">
    <source>
        <dbReference type="EMBL" id="HHR95460.1"/>
    </source>
</evidence>
<dbReference type="AlphaFoldDB" id="A0A7C5XH95"/>
<proteinExistence type="predicted"/>
<protein>
    <submittedName>
        <fullName evidence="1">Uncharacterized protein</fullName>
    </submittedName>
</protein>
<organism evidence="1">
    <name type="scientific">Ignisphaera aggregans</name>
    <dbReference type="NCBI Taxonomy" id="334771"/>
    <lineage>
        <taxon>Archaea</taxon>
        <taxon>Thermoproteota</taxon>
        <taxon>Thermoprotei</taxon>
        <taxon>Desulfurococcales</taxon>
        <taxon>Desulfurococcaceae</taxon>
        <taxon>Ignisphaera</taxon>
    </lineage>
</organism>